<dbReference type="EMBL" id="LFZO01000485">
    <property type="protein sequence ID" value="KXT08142.1"/>
    <property type="molecule type" value="Genomic_DNA"/>
</dbReference>
<evidence type="ECO:0000313" key="1">
    <source>
        <dbReference type="EMBL" id="KXT08142.1"/>
    </source>
</evidence>
<dbReference type="Proteomes" id="UP000073492">
    <property type="component" value="Unassembled WGS sequence"/>
</dbReference>
<proteinExistence type="predicted"/>
<sequence>MIPRSGHFSLIPARDRGRFSTKTVKRSWPTQCFTHSTTRRSTFGSIATTHLRQEAAQTRDCSPAKSVRKRYSLDEDTVIVVRKAEGFSLSSIAEELNRSKNSVSQRVDALCRYYPSVRKRRKAWTPAAQAEVDSIQRSIFDDGLSVAEVCRKTGRSDPYVRRRLDPYARTSLDPVRRHPVRRHPRPQNTDELEALVLAMKAEGYKYESIAHNLDIGVVKVQNVLAAHSHSRQRTPNKDLKRTLKQRVHHGWAAAEDSKLLEFYEQGQRAPEMARELNRSLLSTRNRLRELLISKGRLVPNGKLRYGRPNLEAAVNLREKYKLTWKQIAERFPEGSFRVWQWRYYDHKKRVSGKS</sequence>
<reference evidence="1 2" key="1">
    <citation type="submission" date="2015-07" db="EMBL/GenBank/DDBJ databases">
        <title>Comparative genomics of the Sigatoka disease complex on banana suggests a link between parallel evolutionary changes in Pseudocercospora fijiensis and Pseudocercospora eumusae and increased virulence on the banana host.</title>
        <authorList>
            <person name="Chang T.-C."/>
            <person name="Salvucci A."/>
            <person name="Crous P.W."/>
            <person name="Stergiopoulos I."/>
        </authorList>
    </citation>
    <scope>NUCLEOTIDE SEQUENCE [LARGE SCALE GENOMIC DNA]</scope>
    <source>
        <strain evidence="1 2">CBS 116634</strain>
    </source>
</reference>
<comment type="caution">
    <text evidence="1">The sequence shown here is derived from an EMBL/GenBank/DDBJ whole genome shotgun (WGS) entry which is preliminary data.</text>
</comment>
<dbReference type="OrthoDB" id="3648261at2759"/>
<keyword evidence="2" id="KW-1185">Reference proteome</keyword>
<protein>
    <submittedName>
        <fullName evidence="1">Uncharacterized protein</fullName>
    </submittedName>
</protein>
<organism evidence="1 2">
    <name type="scientific">Pseudocercospora musae</name>
    <dbReference type="NCBI Taxonomy" id="113226"/>
    <lineage>
        <taxon>Eukaryota</taxon>
        <taxon>Fungi</taxon>
        <taxon>Dikarya</taxon>
        <taxon>Ascomycota</taxon>
        <taxon>Pezizomycotina</taxon>
        <taxon>Dothideomycetes</taxon>
        <taxon>Dothideomycetidae</taxon>
        <taxon>Mycosphaerellales</taxon>
        <taxon>Mycosphaerellaceae</taxon>
        <taxon>Pseudocercospora</taxon>
    </lineage>
</organism>
<accession>A0A139I0N2</accession>
<gene>
    <name evidence="1" type="ORF">AC579_242</name>
</gene>
<name>A0A139I0N2_9PEZI</name>
<dbReference type="AlphaFoldDB" id="A0A139I0N2"/>
<evidence type="ECO:0000313" key="2">
    <source>
        <dbReference type="Proteomes" id="UP000073492"/>
    </source>
</evidence>